<accession>A0A165AX63</accession>
<protein>
    <submittedName>
        <fullName evidence="2">Uncharacterized protein</fullName>
    </submittedName>
</protein>
<dbReference type="AlphaFoldDB" id="A0A165AX63"/>
<keyword evidence="3" id="KW-1185">Reference proteome</keyword>
<name>A0A165AX63_9APHY</name>
<dbReference type="GeneID" id="63830622"/>
<evidence type="ECO:0000256" key="1">
    <source>
        <dbReference type="SAM" id="MobiDB-lite"/>
    </source>
</evidence>
<feature type="region of interest" description="Disordered" evidence="1">
    <location>
        <begin position="60"/>
        <end position="87"/>
    </location>
</feature>
<dbReference type="STRING" id="1314785.A0A165AX63"/>
<organism evidence="2 3">
    <name type="scientific">Laetiporus sulphureus 93-53</name>
    <dbReference type="NCBI Taxonomy" id="1314785"/>
    <lineage>
        <taxon>Eukaryota</taxon>
        <taxon>Fungi</taxon>
        <taxon>Dikarya</taxon>
        <taxon>Basidiomycota</taxon>
        <taxon>Agaricomycotina</taxon>
        <taxon>Agaricomycetes</taxon>
        <taxon>Polyporales</taxon>
        <taxon>Laetiporus</taxon>
    </lineage>
</organism>
<dbReference type="Proteomes" id="UP000076871">
    <property type="component" value="Unassembled WGS sequence"/>
</dbReference>
<proteinExistence type="predicted"/>
<evidence type="ECO:0000313" key="3">
    <source>
        <dbReference type="Proteomes" id="UP000076871"/>
    </source>
</evidence>
<dbReference type="RefSeq" id="XP_040757565.1">
    <property type="nucleotide sequence ID" value="XM_040913594.1"/>
</dbReference>
<reference evidence="2 3" key="1">
    <citation type="journal article" date="2016" name="Mol. Biol. Evol.">
        <title>Comparative Genomics of Early-Diverging Mushroom-Forming Fungi Provides Insights into the Origins of Lignocellulose Decay Capabilities.</title>
        <authorList>
            <person name="Nagy L.G."/>
            <person name="Riley R."/>
            <person name="Tritt A."/>
            <person name="Adam C."/>
            <person name="Daum C."/>
            <person name="Floudas D."/>
            <person name="Sun H."/>
            <person name="Yadav J.S."/>
            <person name="Pangilinan J."/>
            <person name="Larsson K.H."/>
            <person name="Matsuura K."/>
            <person name="Barry K."/>
            <person name="Labutti K."/>
            <person name="Kuo R."/>
            <person name="Ohm R.A."/>
            <person name="Bhattacharya S.S."/>
            <person name="Shirouzu T."/>
            <person name="Yoshinaga Y."/>
            <person name="Martin F.M."/>
            <person name="Grigoriev I.V."/>
            <person name="Hibbett D.S."/>
        </authorList>
    </citation>
    <scope>NUCLEOTIDE SEQUENCE [LARGE SCALE GENOMIC DNA]</scope>
    <source>
        <strain evidence="2 3">93-53</strain>
    </source>
</reference>
<dbReference type="OrthoDB" id="2804106at2759"/>
<dbReference type="EMBL" id="KV427713">
    <property type="protein sequence ID" value="KZS99824.1"/>
    <property type="molecule type" value="Genomic_DNA"/>
</dbReference>
<dbReference type="InParanoid" id="A0A165AX63"/>
<feature type="compositionally biased region" description="Acidic residues" evidence="1">
    <location>
        <begin position="71"/>
        <end position="83"/>
    </location>
</feature>
<sequence>MDHLSPLDHSAQSVDGTSSETRRSAYVWHHTVSAPQVDITPLTLGSNPWITQTPETYIAAHGTESEREVGELLDEGESSEDEMMQGMSEGGTQVAAQMAPVILQSRFQHQNAPLPGKASHLSAQRTASSGAVVRFEIASMPEPREDERPMGNNQDQNVAAKAWNTQSPIAGIPPSAFANEPFAQLTDNGLAYPDLPSGTSGASPAGSVNDTELSKLMQAMSLAVANGIEKGVQEALNTMRAERKKAPSRAEADERGYYRDEDEVGDLPRSASLAAVKAFADGLGDGPDIDEPLVDWEHELSTPWNKELLFLLSKSFLQRIKSGQEFPLTFDPDVIMQPGLERSCTAKLRRVRMQLRNMRRTDALPKNGEENAALRRNTRHQGIFNRRMNIINANKTAAQPLWSTIKDALNMLDVMGMSSDHTDDEASQDFKVVRRAKMPWRHEDLDVLCHAIDTYRTVSTVPQARGNRTLPRLSQLSTGSPKSHRQYVRGLPNSFYDQQWLSSLTRVERRKVGFTKVIDIPQLAVHEAYHTQ</sequence>
<evidence type="ECO:0000313" key="2">
    <source>
        <dbReference type="EMBL" id="KZS99824.1"/>
    </source>
</evidence>
<gene>
    <name evidence="2" type="ORF">LAESUDRAFT_765173</name>
</gene>